<gene>
    <name evidence="2" type="ORF">Cvel_30815</name>
</gene>
<feature type="compositionally biased region" description="Basic and acidic residues" evidence="1">
    <location>
        <begin position="473"/>
        <end position="496"/>
    </location>
</feature>
<feature type="region of interest" description="Disordered" evidence="1">
    <location>
        <begin position="1"/>
        <end position="29"/>
    </location>
</feature>
<feature type="compositionally biased region" description="Low complexity" evidence="1">
    <location>
        <begin position="502"/>
        <end position="515"/>
    </location>
</feature>
<feature type="compositionally biased region" description="Acidic residues" evidence="1">
    <location>
        <begin position="1311"/>
        <end position="1324"/>
    </location>
</feature>
<feature type="region of interest" description="Disordered" evidence="1">
    <location>
        <begin position="415"/>
        <end position="602"/>
    </location>
</feature>
<sequence>MSNNNKDKELLRENEREQRNRILGSFPLQPPNLYPHGNFYPPYQPLMHGPSALDPAVVMMHQQQYQQQPYQHQPPQRSARLRVAPPKPMSSSTEALLAQASRAARGATVAAEQEDGSDGEEGSDMDADEIPVGGPEGEGAARDEAAVASFRSTPLGREIDPGRQNGSLAGDAEMILGGRGHDARGINAVLSLSHQSTTLTASASPESLSSSSPPGASSSSHIPSDSVAAASTEQTAPDSNFVSLKVESVTMERSGSDPNSLRVPIAAGETDPLSLSASLPQPVPARPESTSPPAGSLQHFPPHSIQVQSAPGVQTDNEDPSRSSTQPLLQDGQAGQPHSASDRVSALSSPEVRCGSGPPTVGGALSRPLTAMGVGTERPPIQVLPSTRGPPSLGYPGMVVDRDSAAAGVDPCTFRPHAPLRDTAGALLDFPDGNSSPPSAGGGSGGQEGEGGRKEGGLPPFCQPFVLGPRSSKHPEGRKVAVLSVDKKDRKEKNKPWTDMPSSSAAFSSFSTAAAAGGGGGSSASSSNGNKALRGDSLKKGNGNSNPQRKSTKASGGGMRRTYRRKGSGAFLYGDADSEDHISTSSSDSEEDEEMEIVADRQRALPVRDQLLEIETRMRRRMDREQESEFLRDKKRSWGIHQGHPVADFPPAPRFGKAARFVEGGANRMEEDDDIRSVSDISDAASPFDLKRKRVEGDYRDKPKEPRSAPQNREKRKEPRSATQNWEEPRSAPQKINYANMFASISNRINGPLGDRQENGEDAVMFPLRNEQLRMQPPSIPRHVIFPLRNEQLRMHPPGISSQEHSEDAVMIYPSPKEKFRMPPPGTEFTIHFNYRQRVAQQWLRVFLSPVFERDQLFLAYAGLRSYDRCLFQWKCWPVSGEEEDEGPSSDPPFSDPRGEALLWVHSELKRAHGSVSEALLLNDEWRSALQPIMGDPLVARPGKVVQIALTKYSPDQLEFLYVRLKKAASEEEGWAQLAEHICRSPFGLLEGTAAFLAENLSKNVDWKRVEEKEDLYRRRSEEVLLLGEESMPEEAEREWGRMRRERKLFVPHILLSFSEEAQCACVARLWLLVFLHPLPLSGAQIGSFGMLLKESKKQIFPHFRSEGDVVTFLSWRSDFELFPLYYAELEPASASAHSSAAPAQGCTNEMGDREIWADGAGGQQMYEFVHRNFTAEQGRMRDVDHFAREARGKVMECARERWDCEALEGDSEVPLHLALYFKAAETYRDRDWQNLYASLRGAADGGVRSTGWRVLGKVLKKRPEVLLDPSAVLQLKELEKQAESEALNDRVMDEIDALGAGGGAFREEQQLDSDDDWSWEDGEGGGGEVPQEGAGGDPFEPSAAVHPFGHHSGGEVGEDDGEGEVNEEEEMGEEGEDLGAFGHGHLQEGEGGGQGGGEGEFEEEPPSSSFSSSAAAAAAADGAAAAGAGSPQAGGIVFTMDVEGDEDAAWDFGGEEGDAWED</sequence>
<feature type="compositionally biased region" description="Acidic residues" evidence="1">
    <location>
        <begin position="1443"/>
        <end position="1463"/>
    </location>
</feature>
<feature type="compositionally biased region" description="Low complexity" evidence="1">
    <location>
        <begin position="93"/>
        <end position="111"/>
    </location>
</feature>
<feature type="compositionally biased region" description="Low complexity" evidence="1">
    <location>
        <begin position="63"/>
        <end position="76"/>
    </location>
</feature>
<feature type="compositionally biased region" description="Gly residues" evidence="1">
    <location>
        <begin position="440"/>
        <end position="449"/>
    </location>
</feature>
<feature type="region of interest" description="Disordered" evidence="1">
    <location>
        <begin position="1306"/>
        <end position="1463"/>
    </location>
</feature>
<evidence type="ECO:0000313" key="2">
    <source>
        <dbReference type="EMBL" id="CEM47096.1"/>
    </source>
</evidence>
<feature type="region of interest" description="Disordered" evidence="1">
    <location>
        <begin position="63"/>
        <end position="179"/>
    </location>
</feature>
<reference evidence="2" key="1">
    <citation type="submission" date="2014-11" db="EMBL/GenBank/DDBJ databases">
        <authorList>
            <person name="Otto D Thomas"/>
            <person name="Naeem Raeece"/>
        </authorList>
    </citation>
    <scope>NUCLEOTIDE SEQUENCE</scope>
</reference>
<feature type="compositionally biased region" description="Polar residues" evidence="1">
    <location>
        <begin position="231"/>
        <end position="242"/>
    </location>
</feature>
<dbReference type="EMBL" id="CDMZ01003643">
    <property type="protein sequence ID" value="CEM47096.1"/>
    <property type="molecule type" value="Genomic_DNA"/>
</dbReference>
<feature type="region of interest" description="Disordered" evidence="1">
    <location>
        <begin position="195"/>
        <end position="399"/>
    </location>
</feature>
<proteinExistence type="predicted"/>
<feature type="compositionally biased region" description="Basic and acidic residues" evidence="1">
    <location>
        <begin position="619"/>
        <end position="632"/>
    </location>
</feature>
<accession>A0A0G4HS10</accession>
<feature type="compositionally biased region" description="Low complexity" evidence="1">
    <location>
        <begin position="201"/>
        <end position="229"/>
    </location>
</feature>
<feature type="compositionally biased region" description="Basic and acidic residues" evidence="1">
    <location>
        <begin position="695"/>
        <end position="720"/>
    </location>
</feature>
<dbReference type="VEuPathDB" id="CryptoDB:Cvel_30815"/>
<feature type="compositionally biased region" description="Acidic residues" evidence="1">
    <location>
        <begin position="588"/>
        <end position="597"/>
    </location>
</feature>
<feature type="region of interest" description="Disordered" evidence="1">
    <location>
        <begin position="692"/>
        <end position="734"/>
    </location>
</feature>
<organism evidence="2">
    <name type="scientific">Chromera velia CCMP2878</name>
    <dbReference type="NCBI Taxonomy" id="1169474"/>
    <lineage>
        <taxon>Eukaryota</taxon>
        <taxon>Sar</taxon>
        <taxon>Alveolata</taxon>
        <taxon>Colpodellida</taxon>
        <taxon>Chromeraceae</taxon>
        <taxon>Chromera</taxon>
    </lineage>
</organism>
<name>A0A0G4HS10_9ALVE</name>
<feature type="compositionally biased region" description="Polar residues" evidence="1">
    <location>
        <begin position="305"/>
        <end position="315"/>
    </location>
</feature>
<evidence type="ECO:0000256" key="1">
    <source>
        <dbReference type="SAM" id="MobiDB-lite"/>
    </source>
</evidence>
<feature type="compositionally biased region" description="Basic and acidic residues" evidence="1">
    <location>
        <begin position="1"/>
        <end position="20"/>
    </location>
</feature>
<feature type="region of interest" description="Disordered" evidence="1">
    <location>
        <begin position="663"/>
        <end position="682"/>
    </location>
</feature>
<feature type="region of interest" description="Disordered" evidence="1">
    <location>
        <begin position="619"/>
        <end position="654"/>
    </location>
</feature>
<feature type="compositionally biased region" description="Acidic residues" evidence="1">
    <location>
        <begin position="112"/>
        <end position="129"/>
    </location>
</feature>
<feature type="compositionally biased region" description="Gly residues" evidence="1">
    <location>
        <begin position="1325"/>
        <end position="1337"/>
    </location>
</feature>
<feature type="compositionally biased region" description="Gly residues" evidence="1">
    <location>
        <begin position="1390"/>
        <end position="1399"/>
    </location>
</feature>
<feature type="compositionally biased region" description="Low complexity" evidence="1">
    <location>
        <begin position="1407"/>
        <end position="1436"/>
    </location>
</feature>
<feature type="compositionally biased region" description="Acidic residues" evidence="1">
    <location>
        <begin position="1357"/>
        <end position="1378"/>
    </location>
</feature>
<protein>
    <submittedName>
        <fullName evidence="2">Uncharacterized protein</fullName>
    </submittedName>
</protein>